<dbReference type="PANTHER" id="PTHR19432:SF35">
    <property type="entry name" value="SOLUTE CARRIER FAMILY 45 MEMBER 3 ISOFORM X1"/>
    <property type="match status" value="1"/>
</dbReference>
<evidence type="ECO:0000313" key="8">
    <source>
        <dbReference type="Proteomes" id="UP000481033"/>
    </source>
</evidence>
<dbReference type="EMBL" id="QXHD01000003">
    <property type="protein sequence ID" value="NEZ54829.1"/>
    <property type="molecule type" value="Genomic_DNA"/>
</dbReference>
<feature type="transmembrane region" description="Helical" evidence="6">
    <location>
        <begin position="159"/>
        <end position="180"/>
    </location>
</feature>
<comment type="subcellular location">
    <subcellularLocation>
        <location evidence="1">Membrane</location>
        <topology evidence="1">Multi-pass membrane protein</topology>
    </subcellularLocation>
</comment>
<dbReference type="Proteomes" id="UP000481033">
    <property type="component" value="Unassembled WGS sequence"/>
</dbReference>
<organism evidence="7 8">
    <name type="scientific">Adonisia turfae CCMR0081</name>
    <dbReference type="NCBI Taxonomy" id="2292702"/>
    <lineage>
        <taxon>Bacteria</taxon>
        <taxon>Bacillati</taxon>
        <taxon>Cyanobacteriota</taxon>
        <taxon>Adonisia</taxon>
        <taxon>Adonisia turfae</taxon>
    </lineage>
</organism>
<name>A0A6M0RF63_9CYAN</name>
<sequence>MVEVTQIVSQASLSPEDSPTLHQPYNLGALWNMSFGFLGIQFGWGLQMANGSAIFESLGATPHQLPLLWLAAPMSGLLIQPVIGYWSDRTHTPLGRRRPYFLGGALLSSIALILLPNASSLWIAAGLLWLLDASANVSMTPFRSFVADLVPTEQQTQGFIVQSLLCGLGAVLASAMPWLIAHLNNDPFSELDTAVMAGHIPLSIKLSFYLGAAVFLGTVVWTVLTTPESNDIKPSSASEAGMVKQIWDAIATMPPTMRHLAWVQCFSWLGVFCMFLYLPPAIAHHIFGAVPGTPLYAKSVEWSGICLAVDNLVCCVAALGIYSVVARLGERHTHSLSLLCGAIGLISINWIHQPEFLLLPMIGVGIAIASMHSLPYALLTKSIPPEKNCLYMGIFNCFIVLPEIVASLGLGWVMTCFGCDRISIVVLGGFSMAIAAILAQWIPHQQENLMP</sequence>
<keyword evidence="3 6" id="KW-0812">Transmembrane</keyword>
<dbReference type="Pfam" id="PF07690">
    <property type="entry name" value="MFS_1"/>
    <property type="match status" value="1"/>
</dbReference>
<feature type="transmembrane region" description="Helical" evidence="6">
    <location>
        <begin position="390"/>
        <end position="410"/>
    </location>
</feature>
<evidence type="ECO:0000256" key="2">
    <source>
        <dbReference type="ARBA" id="ARBA00022448"/>
    </source>
</evidence>
<dbReference type="InterPro" id="IPR011701">
    <property type="entry name" value="MFS"/>
</dbReference>
<keyword evidence="2" id="KW-0813">Transport</keyword>
<proteinExistence type="predicted"/>
<evidence type="ECO:0000256" key="6">
    <source>
        <dbReference type="SAM" id="Phobius"/>
    </source>
</evidence>
<dbReference type="AlphaFoldDB" id="A0A6M0RF63"/>
<feature type="transmembrane region" description="Helical" evidence="6">
    <location>
        <begin position="336"/>
        <end position="352"/>
    </location>
</feature>
<dbReference type="RefSeq" id="WP_163696490.1">
    <property type="nucleotide sequence ID" value="NZ_QXHD01000003.1"/>
</dbReference>
<evidence type="ECO:0000256" key="1">
    <source>
        <dbReference type="ARBA" id="ARBA00004141"/>
    </source>
</evidence>
<feature type="transmembrane region" description="Helical" evidence="6">
    <location>
        <begin position="29"/>
        <end position="47"/>
    </location>
</feature>
<protein>
    <submittedName>
        <fullName evidence="7">MFS transporter</fullName>
    </submittedName>
</protein>
<evidence type="ECO:0000313" key="7">
    <source>
        <dbReference type="EMBL" id="NEZ54829.1"/>
    </source>
</evidence>
<evidence type="ECO:0000256" key="3">
    <source>
        <dbReference type="ARBA" id="ARBA00022692"/>
    </source>
</evidence>
<dbReference type="GO" id="GO:0016020">
    <property type="term" value="C:membrane"/>
    <property type="evidence" value="ECO:0007669"/>
    <property type="project" value="UniProtKB-SubCell"/>
</dbReference>
<accession>A0A6M0RF63</accession>
<dbReference type="PANTHER" id="PTHR19432">
    <property type="entry name" value="SUGAR TRANSPORTER"/>
    <property type="match status" value="1"/>
</dbReference>
<feature type="transmembrane region" description="Helical" evidence="6">
    <location>
        <begin position="422"/>
        <end position="442"/>
    </location>
</feature>
<feature type="transmembrane region" description="Helical" evidence="6">
    <location>
        <begin position="260"/>
        <end position="282"/>
    </location>
</feature>
<dbReference type="Gene3D" id="1.20.1250.20">
    <property type="entry name" value="MFS general substrate transporter like domains"/>
    <property type="match status" value="1"/>
</dbReference>
<dbReference type="InterPro" id="IPR036259">
    <property type="entry name" value="MFS_trans_sf"/>
</dbReference>
<feature type="transmembrane region" description="Helical" evidence="6">
    <location>
        <begin position="67"/>
        <end position="87"/>
    </location>
</feature>
<dbReference type="GO" id="GO:0022857">
    <property type="term" value="F:transmembrane transporter activity"/>
    <property type="evidence" value="ECO:0007669"/>
    <property type="project" value="InterPro"/>
</dbReference>
<evidence type="ECO:0000256" key="4">
    <source>
        <dbReference type="ARBA" id="ARBA00022989"/>
    </source>
</evidence>
<feature type="transmembrane region" description="Helical" evidence="6">
    <location>
        <begin position="358"/>
        <end position="378"/>
    </location>
</feature>
<keyword evidence="8" id="KW-1185">Reference proteome</keyword>
<feature type="transmembrane region" description="Helical" evidence="6">
    <location>
        <begin position="99"/>
        <end position="115"/>
    </location>
</feature>
<dbReference type="SUPFAM" id="SSF103473">
    <property type="entry name" value="MFS general substrate transporter"/>
    <property type="match status" value="1"/>
</dbReference>
<keyword evidence="5 6" id="KW-0472">Membrane</keyword>
<feature type="transmembrane region" description="Helical" evidence="6">
    <location>
        <begin position="302"/>
        <end position="324"/>
    </location>
</feature>
<evidence type="ECO:0000256" key="5">
    <source>
        <dbReference type="ARBA" id="ARBA00023136"/>
    </source>
</evidence>
<feature type="transmembrane region" description="Helical" evidence="6">
    <location>
        <begin position="200"/>
        <end position="224"/>
    </location>
</feature>
<reference evidence="7 8" key="1">
    <citation type="journal article" date="2020" name="Microb. Ecol.">
        <title>Ecogenomics of the Marine Benthic Filamentous Cyanobacterium Adonisia.</title>
        <authorList>
            <person name="Walter J.M."/>
            <person name="Coutinho F.H."/>
            <person name="Leomil L."/>
            <person name="Hargreaves P.I."/>
            <person name="Campeao M.E."/>
            <person name="Vieira V.V."/>
            <person name="Silva B.S."/>
            <person name="Fistarol G.O."/>
            <person name="Salomon P.S."/>
            <person name="Sawabe T."/>
            <person name="Mino S."/>
            <person name="Hosokawa M."/>
            <person name="Miyashita H."/>
            <person name="Maruyama F."/>
            <person name="van Verk M.C."/>
            <person name="Dutilh B.E."/>
            <person name="Thompson C.C."/>
            <person name="Thompson F.L."/>
        </authorList>
    </citation>
    <scope>NUCLEOTIDE SEQUENCE [LARGE SCALE GENOMIC DNA]</scope>
    <source>
        <strain evidence="7 8">CCMR0081</strain>
    </source>
</reference>
<gene>
    <name evidence="7" type="ORF">DXZ20_03815</name>
</gene>
<keyword evidence="4 6" id="KW-1133">Transmembrane helix</keyword>
<comment type="caution">
    <text evidence="7">The sequence shown here is derived from an EMBL/GenBank/DDBJ whole genome shotgun (WGS) entry which is preliminary data.</text>
</comment>